<sequence>MPEISHLLPVSQIKHGFTASDDLKHDLIENVALTDNALGVYKVSSRTTHHIVKPPKSHEPFDKTKDPVQAWEAFYPKGSINPSGAIPGGFSFYLSGPKEFAEKLAHGAKEVVFGYRMMLEPGWEWVKGGKLPGVCALLTLLDSFLCIF</sequence>
<dbReference type="Gene3D" id="2.60.120.200">
    <property type="match status" value="1"/>
</dbReference>
<comment type="caution">
    <text evidence="2">The sequence shown here is derived from an EMBL/GenBank/DDBJ whole genome shotgun (WGS) entry which is preliminary data.</text>
</comment>
<organism evidence="2 3">
    <name type="scientific">Sphagnurus paluster</name>
    <dbReference type="NCBI Taxonomy" id="117069"/>
    <lineage>
        <taxon>Eukaryota</taxon>
        <taxon>Fungi</taxon>
        <taxon>Dikarya</taxon>
        <taxon>Basidiomycota</taxon>
        <taxon>Agaricomycotina</taxon>
        <taxon>Agaricomycetes</taxon>
        <taxon>Agaricomycetidae</taxon>
        <taxon>Agaricales</taxon>
        <taxon>Tricholomatineae</taxon>
        <taxon>Lyophyllaceae</taxon>
        <taxon>Sphagnurus</taxon>
    </lineage>
</organism>
<dbReference type="Pfam" id="PF21294">
    <property type="entry name" value="Polysacc_lyase_14"/>
    <property type="match status" value="1"/>
</dbReference>
<accession>A0A9P7K454</accession>
<feature type="domain" description="Polysaccharide lyase 14" evidence="1">
    <location>
        <begin position="69"/>
        <end position="135"/>
    </location>
</feature>
<dbReference type="OrthoDB" id="3026979at2759"/>
<reference evidence="2" key="2">
    <citation type="submission" date="2021-10" db="EMBL/GenBank/DDBJ databases">
        <title>Phylogenomics reveals ancestral predisposition of the termite-cultivated fungus Termitomyces towards a domesticated lifestyle.</title>
        <authorList>
            <person name="Auxier B."/>
            <person name="Grum-Grzhimaylo A."/>
            <person name="Cardenas M.E."/>
            <person name="Lodge J.D."/>
            <person name="Laessoe T."/>
            <person name="Pedersen O."/>
            <person name="Smith M.E."/>
            <person name="Kuyper T.W."/>
            <person name="Franco-Molano E.A."/>
            <person name="Baroni T.J."/>
            <person name="Aanen D.K."/>
        </authorList>
    </citation>
    <scope>NUCLEOTIDE SEQUENCE</scope>
    <source>
        <strain evidence="2">D49</strain>
    </source>
</reference>
<reference evidence="2" key="1">
    <citation type="submission" date="2021-02" db="EMBL/GenBank/DDBJ databases">
        <authorList>
            <person name="Nieuwenhuis M."/>
            <person name="Van De Peppel L.J.J."/>
        </authorList>
    </citation>
    <scope>NUCLEOTIDE SEQUENCE</scope>
    <source>
        <strain evidence="2">D49</strain>
    </source>
</reference>
<protein>
    <recommendedName>
        <fullName evidence="1">Polysaccharide lyase 14 domain-containing protein</fullName>
    </recommendedName>
</protein>
<dbReference type="InterPro" id="IPR048958">
    <property type="entry name" value="Polysacc_lyase_14"/>
</dbReference>
<name>A0A9P7K454_9AGAR</name>
<dbReference type="Proteomes" id="UP000717328">
    <property type="component" value="Unassembled WGS sequence"/>
</dbReference>
<evidence type="ECO:0000313" key="2">
    <source>
        <dbReference type="EMBL" id="KAG5635595.1"/>
    </source>
</evidence>
<dbReference type="EMBL" id="JABCKI010006057">
    <property type="protein sequence ID" value="KAG5635595.1"/>
    <property type="molecule type" value="Genomic_DNA"/>
</dbReference>
<proteinExistence type="predicted"/>
<evidence type="ECO:0000313" key="3">
    <source>
        <dbReference type="Proteomes" id="UP000717328"/>
    </source>
</evidence>
<dbReference type="AlphaFoldDB" id="A0A9P7K454"/>
<evidence type="ECO:0000259" key="1">
    <source>
        <dbReference type="Pfam" id="PF21294"/>
    </source>
</evidence>
<gene>
    <name evidence="2" type="ORF">H0H81_010666</name>
</gene>
<keyword evidence="3" id="KW-1185">Reference proteome</keyword>